<evidence type="ECO:0000313" key="2">
    <source>
        <dbReference type="Proteomes" id="UP000685013"/>
    </source>
</evidence>
<dbReference type="PROSITE" id="PS51257">
    <property type="entry name" value="PROKAR_LIPOPROTEIN"/>
    <property type="match status" value="1"/>
</dbReference>
<dbReference type="AlphaFoldDB" id="A0AAV6MJ40"/>
<organism evidence="1 2">
    <name type="scientific">Cucurbita argyrosperma subsp. sororia</name>
    <dbReference type="NCBI Taxonomy" id="37648"/>
    <lineage>
        <taxon>Eukaryota</taxon>
        <taxon>Viridiplantae</taxon>
        <taxon>Streptophyta</taxon>
        <taxon>Embryophyta</taxon>
        <taxon>Tracheophyta</taxon>
        <taxon>Spermatophyta</taxon>
        <taxon>Magnoliopsida</taxon>
        <taxon>eudicotyledons</taxon>
        <taxon>Gunneridae</taxon>
        <taxon>Pentapetalae</taxon>
        <taxon>rosids</taxon>
        <taxon>fabids</taxon>
        <taxon>Cucurbitales</taxon>
        <taxon>Cucurbitaceae</taxon>
        <taxon>Cucurbiteae</taxon>
        <taxon>Cucurbita</taxon>
    </lineage>
</organism>
<reference evidence="1 2" key="1">
    <citation type="journal article" date="2021" name="Hortic Res">
        <title>The domestication of Cucurbita argyrosperma as revealed by the genome of its wild relative.</title>
        <authorList>
            <person name="Barrera-Redondo J."/>
            <person name="Sanchez-de la Vega G."/>
            <person name="Aguirre-Liguori J.A."/>
            <person name="Castellanos-Morales G."/>
            <person name="Gutierrez-Guerrero Y.T."/>
            <person name="Aguirre-Dugua X."/>
            <person name="Aguirre-Planter E."/>
            <person name="Tenaillon M.I."/>
            <person name="Lira-Saade R."/>
            <person name="Eguiarte L.E."/>
        </authorList>
    </citation>
    <scope>NUCLEOTIDE SEQUENCE [LARGE SCALE GENOMIC DNA]</scope>
    <source>
        <strain evidence="1">JBR-2021</strain>
    </source>
</reference>
<keyword evidence="2" id="KW-1185">Reference proteome</keyword>
<dbReference type="Proteomes" id="UP000685013">
    <property type="component" value="Chromosome 14"/>
</dbReference>
<evidence type="ECO:0000313" key="1">
    <source>
        <dbReference type="EMBL" id="KAG6581707.1"/>
    </source>
</evidence>
<name>A0AAV6MJ40_9ROSI</name>
<protein>
    <submittedName>
        <fullName evidence="1">Uncharacterized protein</fullName>
    </submittedName>
</protein>
<proteinExistence type="predicted"/>
<feature type="non-terminal residue" evidence="1">
    <location>
        <position position="1"/>
    </location>
</feature>
<gene>
    <name evidence="1" type="ORF">SDJN03_21709</name>
</gene>
<sequence length="76" mass="8718">MHKQIQMVLVYMVMPWFYACKQTAHCGKYNNCDGRMFGGRIAQGKNGAQEPIGDCVGRYERRNQVEEGFDQVGWAL</sequence>
<accession>A0AAV6MJ40</accession>
<dbReference type="EMBL" id="JAGKQH010000014">
    <property type="protein sequence ID" value="KAG6581707.1"/>
    <property type="molecule type" value="Genomic_DNA"/>
</dbReference>
<comment type="caution">
    <text evidence="1">The sequence shown here is derived from an EMBL/GenBank/DDBJ whole genome shotgun (WGS) entry which is preliminary data.</text>
</comment>